<dbReference type="PRINTS" id="PR00721">
    <property type="entry name" value="STOMATIN"/>
</dbReference>
<accession>A0ABR3VH08</accession>
<dbReference type="Pfam" id="PF22848">
    <property type="entry name" value="ASD1_dom"/>
    <property type="match status" value="1"/>
</dbReference>
<feature type="region of interest" description="Disordered" evidence="11">
    <location>
        <begin position="686"/>
        <end position="713"/>
    </location>
</feature>
<dbReference type="PANTHER" id="PTHR31776">
    <property type="entry name" value="ALPHA-L-ARABINOFURANOSIDASE 1"/>
    <property type="match status" value="1"/>
</dbReference>
<dbReference type="EMBL" id="JAZGSY010000093">
    <property type="protein sequence ID" value="KAL1840943.1"/>
    <property type="molecule type" value="Genomic_DNA"/>
</dbReference>
<comment type="caution">
    <text evidence="15">The sequence shown here is derived from an EMBL/GenBank/DDBJ whole genome shotgun (WGS) entry which is preliminary data.</text>
</comment>
<proteinExistence type="inferred from homology"/>
<evidence type="ECO:0000256" key="11">
    <source>
        <dbReference type="SAM" id="MobiDB-lite"/>
    </source>
</evidence>
<dbReference type="InterPro" id="IPR051563">
    <property type="entry name" value="Glycosyl_Hydrolase_51"/>
</dbReference>
<keyword evidence="9" id="KW-0496">Mitochondrion</keyword>
<evidence type="ECO:0000256" key="1">
    <source>
        <dbReference type="ARBA" id="ARBA00001462"/>
    </source>
</evidence>
<dbReference type="EC" id="3.2.1.55" evidence="6"/>
<evidence type="ECO:0000313" key="15">
    <source>
        <dbReference type="EMBL" id="KAL1840943.1"/>
    </source>
</evidence>
<dbReference type="CDD" id="cd08829">
    <property type="entry name" value="SPFH_paraslipin"/>
    <property type="match status" value="1"/>
</dbReference>
<feature type="signal peptide" evidence="12">
    <location>
        <begin position="1"/>
        <end position="22"/>
    </location>
</feature>
<dbReference type="SMART" id="SM00244">
    <property type="entry name" value="PHB"/>
    <property type="match status" value="1"/>
</dbReference>
<evidence type="ECO:0000256" key="12">
    <source>
        <dbReference type="SAM" id="SignalP"/>
    </source>
</evidence>
<gene>
    <name evidence="15" type="ORF">VTJ49DRAFT_7602</name>
</gene>
<organism evidence="15 16">
    <name type="scientific">Humicola insolens</name>
    <name type="common">Soft-rot fungus</name>
    <dbReference type="NCBI Taxonomy" id="85995"/>
    <lineage>
        <taxon>Eukaryota</taxon>
        <taxon>Fungi</taxon>
        <taxon>Dikarya</taxon>
        <taxon>Ascomycota</taxon>
        <taxon>Pezizomycotina</taxon>
        <taxon>Sordariomycetes</taxon>
        <taxon>Sordariomycetidae</taxon>
        <taxon>Sordariales</taxon>
        <taxon>Chaetomiaceae</taxon>
        <taxon>Mycothermus</taxon>
    </lineage>
</organism>
<evidence type="ECO:0000259" key="14">
    <source>
        <dbReference type="SMART" id="SM00813"/>
    </source>
</evidence>
<feature type="chain" id="PRO_5046774131" description="non-reducing end alpha-L-arabinofuranosidase" evidence="12">
    <location>
        <begin position="23"/>
        <end position="1130"/>
    </location>
</feature>
<dbReference type="SUPFAM" id="SSF51445">
    <property type="entry name" value="(Trans)glycosidases"/>
    <property type="match status" value="1"/>
</dbReference>
<dbReference type="InterPro" id="IPR032435">
    <property type="entry name" value="STML2-like_C"/>
</dbReference>
<dbReference type="Pfam" id="PF16200">
    <property type="entry name" value="Band_7_C"/>
    <property type="match status" value="1"/>
</dbReference>
<evidence type="ECO:0000256" key="4">
    <source>
        <dbReference type="ARBA" id="ARBA00007186"/>
    </source>
</evidence>
<dbReference type="SUPFAM" id="SSF117892">
    <property type="entry name" value="Band 7/SPFH domain"/>
    <property type="match status" value="1"/>
</dbReference>
<comment type="similarity">
    <text evidence="5">Belongs to the band 7/mec-2 family.</text>
</comment>
<dbReference type="InterPro" id="IPR001972">
    <property type="entry name" value="Stomatin_HflK_fam"/>
</dbReference>
<dbReference type="Proteomes" id="UP001583172">
    <property type="component" value="Unassembled WGS sequence"/>
</dbReference>
<dbReference type="SUPFAM" id="SSF51011">
    <property type="entry name" value="Glycosyl hydrolase domain"/>
    <property type="match status" value="1"/>
</dbReference>
<protein>
    <recommendedName>
        <fullName evidence="6">non-reducing end alpha-L-arabinofuranosidase</fullName>
        <ecNumber evidence="6">3.2.1.55</ecNumber>
    </recommendedName>
</protein>
<name>A0ABR3VH08_HUMIN</name>
<evidence type="ECO:0000256" key="2">
    <source>
        <dbReference type="ARBA" id="ARBA00004173"/>
    </source>
</evidence>
<keyword evidence="16" id="KW-1185">Reference proteome</keyword>
<keyword evidence="10" id="KW-0325">Glycoprotein</keyword>
<dbReference type="Gene3D" id="3.30.479.30">
    <property type="entry name" value="Band 7 domain"/>
    <property type="match status" value="1"/>
</dbReference>
<evidence type="ECO:0000256" key="9">
    <source>
        <dbReference type="ARBA" id="ARBA00023128"/>
    </source>
</evidence>
<keyword evidence="7 12" id="KW-0732">Signal</keyword>
<dbReference type="InterPro" id="IPR055235">
    <property type="entry name" value="ASD1_cat"/>
</dbReference>
<evidence type="ECO:0000256" key="10">
    <source>
        <dbReference type="ARBA" id="ARBA00023180"/>
    </source>
</evidence>
<comment type="similarity">
    <text evidence="4">Belongs to the glycosyl hydrolase 51 family.</text>
</comment>
<feature type="domain" description="Alpha-L-arabinofuranosidase C-terminal" evidence="14">
    <location>
        <begin position="488"/>
        <end position="677"/>
    </location>
</feature>
<dbReference type="Pfam" id="PF01145">
    <property type="entry name" value="Band_7"/>
    <property type="match status" value="1"/>
</dbReference>
<evidence type="ECO:0000256" key="3">
    <source>
        <dbReference type="ARBA" id="ARBA00004834"/>
    </source>
</evidence>
<dbReference type="SMART" id="SM00813">
    <property type="entry name" value="Alpha-L-AF_C"/>
    <property type="match status" value="1"/>
</dbReference>
<dbReference type="Pfam" id="PF06964">
    <property type="entry name" value="Alpha-L-AF_C"/>
    <property type="match status" value="1"/>
</dbReference>
<dbReference type="Gene3D" id="3.20.20.80">
    <property type="entry name" value="Glycosidases"/>
    <property type="match status" value="1"/>
</dbReference>
<evidence type="ECO:0000256" key="7">
    <source>
        <dbReference type="ARBA" id="ARBA00022729"/>
    </source>
</evidence>
<evidence type="ECO:0000256" key="6">
    <source>
        <dbReference type="ARBA" id="ARBA00012670"/>
    </source>
</evidence>
<reference evidence="15 16" key="1">
    <citation type="journal article" date="2024" name="Commun. Biol.">
        <title>Comparative genomic analysis of thermophilic fungi reveals convergent evolutionary adaptations and gene losses.</title>
        <authorList>
            <person name="Steindorff A.S."/>
            <person name="Aguilar-Pontes M.V."/>
            <person name="Robinson A.J."/>
            <person name="Andreopoulos B."/>
            <person name="LaButti K."/>
            <person name="Kuo A."/>
            <person name="Mondo S."/>
            <person name="Riley R."/>
            <person name="Otillar R."/>
            <person name="Haridas S."/>
            <person name="Lipzen A."/>
            <person name="Grimwood J."/>
            <person name="Schmutz J."/>
            <person name="Clum A."/>
            <person name="Reid I.D."/>
            <person name="Moisan M.C."/>
            <person name="Butler G."/>
            <person name="Nguyen T.T.M."/>
            <person name="Dewar K."/>
            <person name="Conant G."/>
            <person name="Drula E."/>
            <person name="Henrissat B."/>
            <person name="Hansel C."/>
            <person name="Singer S."/>
            <person name="Hutchinson M.I."/>
            <person name="de Vries R.P."/>
            <person name="Natvig D.O."/>
            <person name="Powell A.J."/>
            <person name="Tsang A."/>
            <person name="Grigoriev I.V."/>
        </authorList>
    </citation>
    <scope>NUCLEOTIDE SEQUENCE [LARGE SCALE GENOMIC DNA]</scope>
    <source>
        <strain evidence="15 16">CBS 620.91</strain>
    </source>
</reference>
<evidence type="ECO:0000256" key="5">
    <source>
        <dbReference type="ARBA" id="ARBA00008164"/>
    </source>
</evidence>
<comment type="catalytic activity">
    <reaction evidence="1">
        <text>Hydrolysis of terminal non-reducing alpha-L-arabinofuranoside residues in alpha-L-arabinosides.</text>
        <dbReference type="EC" id="3.2.1.55"/>
    </reaction>
</comment>
<dbReference type="InterPro" id="IPR001107">
    <property type="entry name" value="Band_7"/>
</dbReference>
<dbReference type="InterPro" id="IPR017853">
    <property type="entry name" value="GH"/>
</dbReference>
<comment type="subcellular location">
    <subcellularLocation>
        <location evidence="2">Mitochondrion</location>
    </subcellularLocation>
</comment>
<keyword evidence="8" id="KW-0378">Hydrolase</keyword>
<evidence type="ECO:0000313" key="16">
    <source>
        <dbReference type="Proteomes" id="UP001583172"/>
    </source>
</evidence>
<sequence length="1130" mass="124924">MKFVNSLLVAAVTFTAEVAAQAKNPEGPPNLPKNYKSIDLKINLKHGARNKTSPMLHGLFFEDINHSGDGGIYAELIRNRAFQGSDDVTGGTKDLVGYRPIGEGVKLELDITQPLSDALRYSMKVTVPANATGEVGFLNEGWWGINVQPYTYNASLYIKPHMPSFNRSSTISGLTFSLRSNLTDDIWVSTEVPFPDNISAFRYTHLQATLTPPKAAPNSNNTFAVTWNGTEAAGQTFFFNLISLFPPTYKNRQNGLRKDLAEALEGIKPKFLRFPGGNNLEGLSVDTRWDWKKTIGPLVDRPGRPGNWGYWNTDGLGYLEYLLWCEDMGIEPLLTVYAGYSLDASGMHPAHTVPPEELDYFIQDAIDQLEYAMGDVTTKWGALRAQHGHPEPFSIKYVEIGNEDWFSDSYYWRFPRFLEALKKAYPDIMYISSQAVEENPTKQNVTIPPGNMWDLHHYQTPQFYKDNFNYFDNWQEINGYPNVTIFVGEYSVLSRDRPGGVDWVNGEGRFAYPPMIAAIGEAIFALAMERNPHVVKLSSYAPLFQNWNAYQWTPNFIAFSANPKDLVLSTSYYQQKMFSEYYGAETLTVENKNGDFNPLWWGATISEDQSRIFVKIVNSEKDKKTVKLELDKPIKGANATVMRHDDEYAFNFIGNSTIVPKPQKVAKPKGKKVEFVAEGWKQKDWSRAARMGQPKTSAALKKKVGLSSAAPDGERTLGRVPSLALATATRRHPTTLLPLLVTTTTAYAPSSASRLFHTTPRHALPTSGLGSMPPTYFQKAPSLPMNTIIRFVPQQTAWIVERMGKFNRILQPGLAILIPFIDRIAYVKSLKEVAIEIPSQSAITADNVTLELDGVLYTRVFDAYKASYGVEDAEYAISQLAQTTMRSEIGQLTLDHVLKERQALNTNITAAINEAAQAWGVTCLRYEIRDIHAPKPVVEAMHRQVTAERSKRAEILESEGQRQSAINIAEGRKQSEILASEAVRAQKINAAAGDAEAILLRARATAAGIEAVAKAIAEGQEAAQNAISLSVAEKYVDAFSKLAKEGTAVVVPGNVGDMAGMIATALSVYGKVGDAQGTRDAARRILETGKVIESSGTGEAQAEVVAELEAAQEQVAEVKRRSGGQVTGRS</sequence>
<evidence type="ECO:0000256" key="8">
    <source>
        <dbReference type="ARBA" id="ARBA00022801"/>
    </source>
</evidence>
<feature type="domain" description="Band 7" evidence="13">
    <location>
        <begin position="787"/>
        <end position="945"/>
    </location>
</feature>
<dbReference type="InterPro" id="IPR010720">
    <property type="entry name" value="Alpha-L-AF_C"/>
</dbReference>
<evidence type="ECO:0000259" key="13">
    <source>
        <dbReference type="SMART" id="SM00244"/>
    </source>
</evidence>
<dbReference type="PANTHER" id="PTHR31776:SF0">
    <property type="entry name" value="ALPHA-L-ARABINOFURANOSIDASE 1"/>
    <property type="match status" value="1"/>
</dbReference>
<comment type="pathway">
    <text evidence="3">Glycan metabolism; L-arabinan degradation.</text>
</comment>
<dbReference type="InterPro" id="IPR036013">
    <property type="entry name" value="Band_7/SPFH_dom_sf"/>
</dbReference>